<name>A0A7S4JQT5_9STRA</name>
<dbReference type="InterPro" id="IPR007241">
    <property type="entry name" value="Autophagy-rel_prot_9"/>
</dbReference>
<organism evidence="12">
    <name type="scientific">Odontella aurita</name>
    <dbReference type="NCBI Taxonomy" id="265563"/>
    <lineage>
        <taxon>Eukaryota</taxon>
        <taxon>Sar</taxon>
        <taxon>Stramenopiles</taxon>
        <taxon>Ochrophyta</taxon>
        <taxon>Bacillariophyta</taxon>
        <taxon>Mediophyceae</taxon>
        <taxon>Biddulphiophycidae</taxon>
        <taxon>Eupodiscales</taxon>
        <taxon>Odontellaceae</taxon>
        <taxon>Odontella</taxon>
    </lineage>
</organism>
<keyword evidence="6 10" id="KW-1133">Transmembrane helix</keyword>
<keyword evidence="7 10" id="KW-0072">Autophagy</keyword>
<proteinExistence type="inferred from homology"/>
<feature type="compositionally biased region" description="Basic and acidic residues" evidence="11">
    <location>
        <begin position="1009"/>
        <end position="1019"/>
    </location>
</feature>
<evidence type="ECO:0000256" key="6">
    <source>
        <dbReference type="ARBA" id="ARBA00022989"/>
    </source>
</evidence>
<keyword evidence="5 10" id="KW-0812">Transmembrane</keyword>
<evidence type="ECO:0000256" key="3">
    <source>
        <dbReference type="ARBA" id="ARBA00018074"/>
    </source>
</evidence>
<sequence>MTDQALMAQHDEGSLWDELSHQHSREIQQHQHQLSSSRALGPSFRTSLQNAAAAVSSAASTAAAAAASAAERHRQTQYRNIVAEESAVAATNDVGGGADAALAEFGLQPSVLHHGDDYRPPHLGLGGGSQSVRDIDREAVHNDARHDVGVGTNHRGNEGSEANTSLFSNDHTQPVQSQQRRCRQENGDTFVFLDNFRLRPRRDGWGAVANLDLFFASIYNFYYHRGLMPIIGNGLVEIVSLLFTLWLSVFLFAYLDWGALVTCTDETTCHADFNSYIMKKPFSRLSMWNFLIVLYCLVFSVYAVFTIVTFLATVRDALQSKVFFESKLGISARKLEGGAVEWDDIVQKIIRLQETGEYRIAIHGQEINALTVAQIIMRKENFMVAFVNRSMLDLTLPLPLNVGPLRGKEFFSKSLEWSMYFSILSYMFNHKYKIRPAFYMEPTSLRRRFVVCAVAHAVFLPFLLLFMMLHFSMQHLYDWKSSKMYLGPREWSHVAKWTFREFNELPHAFERRLGPSYSAAEDYLKLFTKSAAIASLGRALVFISGSLGAVLLAFAAVNDSILLHVKLGQWNLLWYVGILGITFSVGKGMLPDTEVHPPYIRNLFAEMDSALAKIATHTHFFPDFWKGRGWDNVTQQAISGMFQYKAKLFLTELVAVMFAPLILGISLPKCAEDICAFVQQIKMEVPGSGDICGYSAFDFDTFEDDSWEGRTMGVRTAQSSVCHDGLQPPMTTESVSEPMNSQMPKTQNGKMEKSFFSFKSVHPSWKCSASGQYLVDRVETYQHQQAVALARERDYHIEAAARQLETLRILEQRQKEEDISASSAPDNNIDESYIGREAHISEADAGAHSGGESLFSRTRQDSLFEAGIHSDAVPPTRHPTSNTQAATSGSLPPRQRPGNPPPPDAALLLERNSIRRSPSPADIAVATSILHYGDTALSAELLRVLNRSTLDPNQSVAGSVLGTAFDHSLLSISNLNSTYQARDQGEDEVLDRNAQRQYMWLERYHSHLATQHEESEHSQLRNTQQGASTTSSSSMLGDRRSLV</sequence>
<evidence type="ECO:0000256" key="7">
    <source>
        <dbReference type="ARBA" id="ARBA00023006"/>
    </source>
</evidence>
<feature type="region of interest" description="Disordered" evidence="11">
    <location>
        <begin position="870"/>
        <end position="904"/>
    </location>
</feature>
<keyword evidence="8 10" id="KW-0445">Lipid transport</keyword>
<accession>A0A7S4JQT5</accession>
<evidence type="ECO:0000256" key="10">
    <source>
        <dbReference type="RuleBase" id="RU364027"/>
    </source>
</evidence>
<feature type="region of interest" description="Disordered" evidence="11">
    <location>
        <begin position="1009"/>
        <end position="1043"/>
    </location>
</feature>
<dbReference type="GO" id="GO:0034045">
    <property type="term" value="C:phagophore assembly site membrane"/>
    <property type="evidence" value="ECO:0007669"/>
    <property type="project" value="UniProtKB-SubCell"/>
</dbReference>
<evidence type="ECO:0000256" key="2">
    <source>
        <dbReference type="ARBA" id="ARBA00006185"/>
    </source>
</evidence>
<dbReference type="GO" id="GO:0034497">
    <property type="term" value="P:protein localization to phagophore assembly site"/>
    <property type="evidence" value="ECO:0007669"/>
    <property type="project" value="TreeGrafter"/>
</dbReference>
<gene>
    <name evidence="12" type="ORF">OAUR00152_LOCUS31690</name>
</gene>
<feature type="compositionally biased region" description="Polar residues" evidence="11">
    <location>
        <begin position="878"/>
        <end position="890"/>
    </location>
</feature>
<comment type="function">
    <text evidence="10">Phospholipid scramblase involved in autophagy. Cycles between the preautophagosomal structure/phagophore assembly site (PAS) and the cytoplasmic vesicle pool and supplies membrane for the growing autophagosome. Lipid scramblase activity plays a key role in preautophagosomal structure/phagophore assembly by distributing the phospholipids that arrive through ATG2 from the cytoplasmic to the luminal leaflet of the bilayer, thereby driving autophagosomal membrane expansion.</text>
</comment>
<dbReference type="EMBL" id="HBKQ01045958">
    <property type="protein sequence ID" value="CAE2270474.1"/>
    <property type="molecule type" value="Transcribed_RNA"/>
</dbReference>
<feature type="transmembrane region" description="Helical" evidence="10">
    <location>
        <begin position="235"/>
        <end position="255"/>
    </location>
</feature>
<dbReference type="GO" id="GO:0005776">
    <property type="term" value="C:autophagosome"/>
    <property type="evidence" value="ECO:0007669"/>
    <property type="project" value="TreeGrafter"/>
</dbReference>
<dbReference type="PANTHER" id="PTHR13038">
    <property type="entry name" value="APG9 AUTOPHAGY 9"/>
    <property type="match status" value="1"/>
</dbReference>
<keyword evidence="9 10" id="KW-0472">Membrane</keyword>
<dbReference type="Pfam" id="PF04109">
    <property type="entry name" value="ATG9"/>
    <property type="match status" value="1"/>
</dbReference>
<dbReference type="GO" id="GO:0061709">
    <property type="term" value="P:reticulophagy"/>
    <property type="evidence" value="ECO:0007669"/>
    <property type="project" value="TreeGrafter"/>
</dbReference>
<reference evidence="12" key="1">
    <citation type="submission" date="2021-01" db="EMBL/GenBank/DDBJ databases">
        <authorList>
            <person name="Corre E."/>
            <person name="Pelletier E."/>
            <person name="Niang G."/>
            <person name="Scheremetjew M."/>
            <person name="Finn R."/>
            <person name="Kale V."/>
            <person name="Holt S."/>
            <person name="Cochrane G."/>
            <person name="Meng A."/>
            <person name="Brown T."/>
            <person name="Cohen L."/>
        </authorList>
    </citation>
    <scope>NUCLEOTIDE SEQUENCE</scope>
    <source>
        <strain evidence="12">Isolate 1302-5</strain>
    </source>
</reference>
<evidence type="ECO:0000313" key="12">
    <source>
        <dbReference type="EMBL" id="CAE2270474.1"/>
    </source>
</evidence>
<evidence type="ECO:0000256" key="5">
    <source>
        <dbReference type="ARBA" id="ARBA00022692"/>
    </source>
</evidence>
<feature type="transmembrane region" description="Helical" evidence="10">
    <location>
        <begin position="539"/>
        <end position="557"/>
    </location>
</feature>
<feature type="transmembrane region" description="Helical" evidence="10">
    <location>
        <begin position="572"/>
        <end position="590"/>
    </location>
</feature>
<dbReference type="GO" id="GO:0006869">
    <property type="term" value="P:lipid transport"/>
    <property type="evidence" value="ECO:0007669"/>
    <property type="project" value="UniProtKB-KW"/>
</dbReference>
<keyword evidence="4 10" id="KW-0813">Transport</keyword>
<evidence type="ECO:0000256" key="8">
    <source>
        <dbReference type="ARBA" id="ARBA00023055"/>
    </source>
</evidence>
<feature type="transmembrane region" description="Helical" evidence="10">
    <location>
        <begin position="288"/>
        <end position="314"/>
    </location>
</feature>
<evidence type="ECO:0000256" key="9">
    <source>
        <dbReference type="ARBA" id="ARBA00023136"/>
    </source>
</evidence>
<evidence type="ECO:0000256" key="4">
    <source>
        <dbReference type="ARBA" id="ARBA00022448"/>
    </source>
</evidence>
<comment type="subcellular location">
    <subcellularLocation>
        <location evidence="1 10">Preautophagosomal structure membrane</location>
        <topology evidence="1 10">Multi-pass membrane protein</topology>
    </subcellularLocation>
</comment>
<dbReference type="GO" id="GO:0034727">
    <property type="term" value="P:piecemeal microautophagy of the nucleus"/>
    <property type="evidence" value="ECO:0007669"/>
    <property type="project" value="TreeGrafter"/>
</dbReference>
<comment type="similarity">
    <text evidence="2 10">Belongs to the ATG9 family.</text>
</comment>
<dbReference type="PANTHER" id="PTHR13038:SF10">
    <property type="entry name" value="AUTOPHAGY-RELATED PROTEIN 9"/>
    <property type="match status" value="1"/>
</dbReference>
<feature type="compositionally biased region" description="Pro residues" evidence="11">
    <location>
        <begin position="894"/>
        <end position="904"/>
    </location>
</feature>
<feature type="transmembrane region" description="Helical" evidence="10">
    <location>
        <begin position="448"/>
        <end position="471"/>
    </location>
</feature>
<evidence type="ECO:0000256" key="11">
    <source>
        <dbReference type="SAM" id="MobiDB-lite"/>
    </source>
</evidence>
<protein>
    <recommendedName>
        <fullName evidence="3 10">Autophagy-related protein 9</fullName>
    </recommendedName>
</protein>
<feature type="transmembrane region" description="Helical" evidence="10">
    <location>
        <begin position="204"/>
        <end position="223"/>
    </location>
</feature>
<dbReference type="AlphaFoldDB" id="A0A7S4JQT5"/>
<dbReference type="GO" id="GO:0000422">
    <property type="term" value="P:autophagy of mitochondrion"/>
    <property type="evidence" value="ECO:0007669"/>
    <property type="project" value="TreeGrafter"/>
</dbReference>
<evidence type="ECO:0000256" key="1">
    <source>
        <dbReference type="ARBA" id="ARBA00004511"/>
    </source>
</evidence>